<dbReference type="SMART" id="SM00181">
    <property type="entry name" value="EGF"/>
    <property type="match status" value="4"/>
</dbReference>
<proteinExistence type="inferred from homology"/>
<dbReference type="GO" id="GO:0071222">
    <property type="term" value="P:cellular response to lipopolysaccharide"/>
    <property type="evidence" value="ECO:0007669"/>
    <property type="project" value="Ensembl"/>
</dbReference>
<evidence type="ECO:0000256" key="15">
    <source>
        <dbReference type="ARBA" id="ARBA00023180"/>
    </source>
</evidence>
<dbReference type="SUPFAM" id="SSF57184">
    <property type="entry name" value="Growth factor receptor domain"/>
    <property type="match status" value="1"/>
</dbReference>
<keyword evidence="15" id="KW-0325">Glycoprotein</keyword>
<dbReference type="OMA" id="KWICDGK"/>
<keyword evidence="5" id="KW-0964">Secreted</keyword>
<comment type="caution">
    <text evidence="16">Lacks conserved residue(s) required for the propagation of feature annotation.</text>
</comment>
<dbReference type="GeneTree" id="ENSGT00940000154819"/>
<evidence type="ECO:0000256" key="8">
    <source>
        <dbReference type="ARBA" id="ARBA00022692"/>
    </source>
</evidence>
<feature type="disulfide bond" evidence="17">
    <location>
        <begin position="204"/>
        <end position="222"/>
    </location>
</feature>
<dbReference type="FunFam" id="2.120.10.30:FF:000002">
    <property type="entry name" value="low-density lipoprotein receptor isoform X1"/>
    <property type="match status" value="1"/>
</dbReference>
<dbReference type="Pfam" id="PF14670">
    <property type="entry name" value="FXa_inhibition"/>
    <property type="match status" value="1"/>
</dbReference>
<dbReference type="GO" id="GO:0005576">
    <property type="term" value="C:extracellular region"/>
    <property type="evidence" value="ECO:0007669"/>
    <property type="project" value="UniProtKB-SubCell"/>
</dbReference>
<dbReference type="FunFam" id="2.10.25.10:FF:000093">
    <property type="entry name" value="Very low-density lipoprotein receptor"/>
    <property type="match status" value="1"/>
</dbReference>
<evidence type="ECO:0000256" key="3">
    <source>
        <dbReference type="ARBA" id="ARBA00009939"/>
    </source>
</evidence>
<name>A0A8C5A4S8_GADMO</name>
<dbReference type="Gene3D" id="4.10.400.10">
    <property type="entry name" value="Low-density Lipoprotein Receptor"/>
    <property type="match status" value="7"/>
</dbReference>
<evidence type="ECO:0000256" key="13">
    <source>
        <dbReference type="ARBA" id="ARBA00023157"/>
    </source>
</evidence>
<dbReference type="Pfam" id="PF07645">
    <property type="entry name" value="EGF_CA"/>
    <property type="match status" value="1"/>
</dbReference>
<keyword evidence="11 20" id="KW-1133">Transmembrane helix</keyword>
<dbReference type="InterPro" id="IPR018097">
    <property type="entry name" value="EGF_Ca-bd_CS"/>
</dbReference>
<keyword evidence="6 16" id="KW-0245">EGF-like domain</keyword>
<dbReference type="InterPro" id="IPR036055">
    <property type="entry name" value="LDL_receptor-like_sf"/>
</dbReference>
<feature type="signal peptide" evidence="21">
    <location>
        <begin position="1"/>
        <end position="26"/>
    </location>
</feature>
<feature type="disulfide bond" evidence="17">
    <location>
        <begin position="112"/>
        <end position="124"/>
    </location>
</feature>
<dbReference type="InterPro" id="IPR000033">
    <property type="entry name" value="LDLR_classB_rpt"/>
</dbReference>
<dbReference type="Gene3D" id="2.10.25.10">
    <property type="entry name" value="Laminin"/>
    <property type="match status" value="3"/>
</dbReference>
<evidence type="ECO:0000313" key="24">
    <source>
        <dbReference type="Proteomes" id="UP000694546"/>
    </source>
</evidence>
<reference evidence="23" key="2">
    <citation type="submission" date="2025-09" db="UniProtKB">
        <authorList>
            <consortium name="Ensembl"/>
        </authorList>
    </citation>
    <scope>IDENTIFICATION</scope>
</reference>
<dbReference type="GO" id="GO:0005509">
    <property type="term" value="F:calcium ion binding"/>
    <property type="evidence" value="ECO:0007669"/>
    <property type="project" value="InterPro"/>
</dbReference>
<keyword evidence="14" id="KW-0675">Receptor</keyword>
<evidence type="ECO:0000256" key="10">
    <source>
        <dbReference type="ARBA" id="ARBA00022737"/>
    </source>
</evidence>
<feature type="disulfide bond" evidence="17">
    <location>
        <begin position="170"/>
        <end position="185"/>
    </location>
</feature>
<keyword evidence="24" id="KW-1185">Reference proteome</keyword>
<feature type="chain" id="PRO_5034951121" evidence="21">
    <location>
        <begin position="27"/>
        <end position="924"/>
    </location>
</feature>
<evidence type="ECO:0000256" key="7">
    <source>
        <dbReference type="ARBA" id="ARBA00022583"/>
    </source>
</evidence>
<keyword evidence="10" id="KW-0677">Repeat</keyword>
<keyword evidence="7" id="KW-0254">Endocytosis</keyword>
<feature type="disulfide bond" evidence="17">
    <location>
        <begin position="197"/>
        <end position="209"/>
    </location>
</feature>
<keyword evidence="8 20" id="KW-0812">Transmembrane</keyword>
<feature type="disulfide bond" evidence="17">
    <location>
        <begin position="158"/>
        <end position="176"/>
    </location>
</feature>
<dbReference type="InterPro" id="IPR002172">
    <property type="entry name" value="LDrepeatLR_classA_rpt"/>
</dbReference>
<dbReference type="PROSITE" id="PS50026">
    <property type="entry name" value="EGF_3"/>
    <property type="match status" value="1"/>
</dbReference>
<dbReference type="InterPro" id="IPR023415">
    <property type="entry name" value="LDLR_class-A_CS"/>
</dbReference>
<dbReference type="SMART" id="SM00192">
    <property type="entry name" value="LDLa"/>
    <property type="match status" value="7"/>
</dbReference>
<protein>
    <submittedName>
        <fullName evidence="23">Low density lipoprotein receptor a</fullName>
    </submittedName>
</protein>
<feature type="disulfide bond" evidence="17">
    <location>
        <begin position="119"/>
        <end position="137"/>
    </location>
</feature>
<dbReference type="FunFam" id="4.10.400.10:FF:000034">
    <property type="entry name" value="Low-density lipoprotein receptor-related protein 2"/>
    <property type="match status" value="1"/>
</dbReference>
<dbReference type="InterPro" id="IPR011042">
    <property type="entry name" value="6-blade_b-propeller_TolB-like"/>
</dbReference>
<dbReference type="InterPro" id="IPR000152">
    <property type="entry name" value="EGF-type_Asp/Asn_hydroxyl_site"/>
</dbReference>
<dbReference type="Ensembl" id="ENSGMOT00000057061.1">
    <property type="protein sequence ID" value="ENSGMOP00000026584.1"/>
    <property type="gene ID" value="ENSGMOG00000002735.2"/>
</dbReference>
<feature type="disulfide bond" evidence="17">
    <location>
        <begin position="30"/>
        <end position="42"/>
    </location>
</feature>
<accession>A0A8C5A4S8</accession>
<organism evidence="23 24">
    <name type="scientific">Gadus morhua</name>
    <name type="common">Atlantic cod</name>
    <dbReference type="NCBI Taxonomy" id="8049"/>
    <lineage>
        <taxon>Eukaryota</taxon>
        <taxon>Metazoa</taxon>
        <taxon>Chordata</taxon>
        <taxon>Craniata</taxon>
        <taxon>Vertebrata</taxon>
        <taxon>Euteleostomi</taxon>
        <taxon>Actinopterygii</taxon>
        <taxon>Neopterygii</taxon>
        <taxon>Teleostei</taxon>
        <taxon>Neoteleostei</taxon>
        <taxon>Acanthomorphata</taxon>
        <taxon>Zeiogadaria</taxon>
        <taxon>Gadariae</taxon>
        <taxon>Gadiformes</taxon>
        <taxon>Gadoidei</taxon>
        <taxon>Gadidae</taxon>
        <taxon>Gadus</taxon>
    </lineage>
</organism>
<feature type="disulfide bond" evidence="16">
    <location>
        <begin position="358"/>
        <end position="368"/>
    </location>
</feature>
<evidence type="ECO:0000256" key="4">
    <source>
        <dbReference type="ARBA" id="ARBA00022475"/>
    </source>
</evidence>
<dbReference type="FunFam" id="2.10.25.10:FF:000240">
    <property type="entry name" value="Vitamin K-dependent protein S"/>
    <property type="match status" value="1"/>
</dbReference>
<feature type="disulfide bond" evidence="17">
    <location>
        <begin position="243"/>
        <end position="261"/>
    </location>
</feature>
<dbReference type="FunFam" id="4.10.400.10:FF:000113">
    <property type="entry name" value="Low-density lipoprotein receptor-related protein 8"/>
    <property type="match status" value="1"/>
</dbReference>
<evidence type="ECO:0000256" key="5">
    <source>
        <dbReference type="ARBA" id="ARBA00022525"/>
    </source>
</evidence>
<feature type="region of interest" description="Disordered" evidence="19">
    <location>
        <begin position="737"/>
        <end position="781"/>
    </location>
</feature>
<evidence type="ECO:0000256" key="9">
    <source>
        <dbReference type="ARBA" id="ARBA00022729"/>
    </source>
</evidence>
<gene>
    <name evidence="23" type="primary">ldlra</name>
</gene>
<dbReference type="GO" id="GO:0019216">
    <property type="term" value="P:regulation of lipid metabolic process"/>
    <property type="evidence" value="ECO:0007669"/>
    <property type="project" value="Ensembl"/>
</dbReference>
<feature type="domain" description="EGF-like" evidence="22">
    <location>
        <begin position="354"/>
        <end position="389"/>
    </location>
</feature>
<evidence type="ECO:0000256" key="17">
    <source>
        <dbReference type="PROSITE-ProRule" id="PRU00124"/>
    </source>
</evidence>
<feature type="compositionally biased region" description="Low complexity" evidence="19">
    <location>
        <begin position="740"/>
        <end position="781"/>
    </location>
</feature>
<keyword evidence="9 21" id="KW-0732">Signal</keyword>
<feature type="region of interest" description="Disordered" evidence="19">
    <location>
        <begin position="794"/>
        <end position="824"/>
    </location>
</feature>
<dbReference type="PROSITE" id="PS01209">
    <property type="entry name" value="LDLRA_1"/>
    <property type="match status" value="5"/>
</dbReference>
<dbReference type="SUPFAM" id="SSF57424">
    <property type="entry name" value="LDL receptor-like module"/>
    <property type="match status" value="7"/>
</dbReference>
<dbReference type="GO" id="GO:0042562">
    <property type="term" value="F:hormone binding"/>
    <property type="evidence" value="ECO:0007669"/>
    <property type="project" value="TreeGrafter"/>
</dbReference>
<dbReference type="PANTHER" id="PTHR22722">
    <property type="entry name" value="LOW-DENSITY LIPOPROTEIN RECEPTOR-RELATED PROTEIN 2-RELATED"/>
    <property type="match status" value="1"/>
</dbReference>
<dbReference type="InterPro" id="IPR049883">
    <property type="entry name" value="NOTCH1_EGF-like"/>
</dbReference>
<dbReference type="GO" id="GO:0042632">
    <property type="term" value="P:cholesterol homeostasis"/>
    <property type="evidence" value="ECO:0007669"/>
    <property type="project" value="Ensembl"/>
</dbReference>
<feature type="disulfide bond" evidence="17">
    <location>
        <begin position="131"/>
        <end position="146"/>
    </location>
</feature>
<dbReference type="GO" id="GO:0090118">
    <property type="term" value="P:receptor-mediated endocytosis involved in cholesterol transport"/>
    <property type="evidence" value="ECO:0007669"/>
    <property type="project" value="Ensembl"/>
</dbReference>
<evidence type="ECO:0000256" key="11">
    <source>
        <dbReference type="ARBA" id="ARBA00022989"/>
    </source>
</evidence>
<keyword evidence="4" id="KW-1003">Cell membrane</keyword>
<feature type="transmembrane region" description="Helical" evidence="20">
    <location>
        <begin position="844"/>
        <end position="865"/>
    </location>
</feature>
<feature type="disulfide bond" evidence="17">
    <location>
        <begin position="236"/>
        <end position="248"/>
    </location>
</feature>
<dbReference type="SUPFAM" id="SSF63825">
    <property type="entry name" value="YWTD domain"/>
    <property type="match status" value="1"/>
</dbReference>
<evidence type="ECO:0000313" key="23">
    <source>
        <dbReference type="Ensembl" id="ENSGMOP00000026584.1"/>
    </source>
</evidence>
<dbReference type="PROSITE" id="PS50068">
    <property type="entry name" value="LDLRA_2"/>
    <property type="match status" value="7"/>
</dbReference>
<dbReference type="AlphaFoldDB" id="A0A8C5A4S8"/>
<evidence type="ECO:0000256" key="16">
    <source>
        <dbReference type="PROSITE-ProRule" id="PRU00076"/>
    </source>
</evidence>
<dbReference type="CDD" id="cd00112">
    <property type="entry name" value="LDLa"/>
    <property type="match status" value="7"/>
</dbReference>
<dbReference type="GO" id="GO:0043235">
    <property type="term" value="C:receptor complex"/>
    <property type="evidence" value="ECO:0007669"/>
    <property type="project" value="TreeGrafter"/>
</dbReference>
<dbReference type="PROSITE" id="PS00010">
    <property type="entry name" value="ASX_HYDROXYL"/>
    <property type="match status" value="1"/>
</dbReference>
<feature type="disulfide bond" evidence="17">
    <location>
        <begin position="37"/>
        <end position="55"/>
    </location>
</feature>
<comment type="subcellular location">
    <subcellularLocation>
        <location evidence="1">Cell membrane</location>
        <topology evidence="1">Single-pass type I membrane protein</topology>
    </subcellularLocation>
    <subcellularLocation>
        <location evidence="2">Secreted</location>
    </subcellularLocation>
</comment>
<evidence type="ECO:0000256" key="6">
    <source>
        <dbReference type="ARBA" id="ARBA00022536"/>
    </source>
</evidence>
<comment type="similarity">
    <text evidence="3">Belongs to the LDLR family.</text>
</comment>
<dbReference type="OrthoDB" id="664115at2759"/>
<evidence type="ECO:0000259" key="22">
    <source>
        <dbReference type="PROSITE" id="PS50026"/>
    </source>
</evidence>
<feature type="disulfide bond" evidence="17">
    <location>
        <begin position="92"/>
        <end position="107"/>
    </location>
</feature>
<evidence type="ECO:0000256" key="19">
    <source>
        <dbReference type="SAM" id="MobiDB-lite"/>
    </source>
</evidence>
<evidence type="ECO:0000256" key="18">
    <source>
        <dbReference type="PROSITE-ProRule" id="PRU00461"/>
    </source>
</evidence>
<evidence type="ECO:0000256" key="2">
    <source>
        <dbReference type="ARBA" id="ARBA00004613"/>
    </source>
</evidence>
<keyword evidence="13 16" id="KW-1015">Disulfide bond</keyword>
<evidence type="ECO:0000256" key="20">
    <source>
        <dbReference type="SAM" id="Phobius"/>
    </source>
</evidence>
<dbReference type="CDD" id="cd00054">
    <property type="entry name" value="EGF_CA"/>
    <property type="match status" value="1"/>
</dbReference>
<evidence type="ECO:0000256" key="14">
    <source>
        <dbReference type="ARBA" id="ARBA00023170"/>
    </source>
</evidence>
<dbReference type="FunFam" id="4.10.400.10:FF:000124">
    <property type="entry name" value="Low density lipoprotein receptor"/>
    <property type="match status" value="1"/>
</dbReference>
<dbReference type="FunFam" id="4.10.400.10:FF:000030">
    <property type="entry name" value="Sortilin related receptor 1"/>
    <property type="match status" value="1"/>
</dbReference>
<dbReference type="PRINTS" id="PR00261">
    <property type="entry name" value="LDLRECEPTOR"/>
</dbReference>
<keyword evidence="12 20" id="KW-0472">Membrane</keyword>
<dbReference type="InterPro" id="IPR009030">
    <property type="entry name" value="Growth_fac_rcpt_cys_sf"/>
</dbReference>
<feature type="disulfide bond" evidence="17">
    <location>
        <begin position="255"/>
        <end position="270"/>
    </location>
</feature>
<sequence length="924" mass="100063">MIASVMGRIQCVSLVLLVYFYTQTCALAPCSSSDFQCGTGVCISSRWVCDGANDCGDGSDELMGICMSRTCAPSEFSCGGRAVECIPKSWHCDGKADCENAADEEGCAVRSCSASEFLCASGQCVSDSFVCDHDADCDDGSDEAACPPLTCSPSSFRCNNSVCLPRLWACDGDADCSDGSDEWGCAAPAAGAGRAACAPLEYRCGDGECIHESWRCDGGADCKDRSDEADCTHTTCRPDQFECGDGSCIHGSQQCNQQYDCRDMSDEMGCVNASRCEAPSHFKCRSGECINMERTCDGHNDCRDWSDEPVIECGTNECQLNNGGCSHACQDLRVGHACLCPAGYGLLDARRCGDIDECADPDTCSQICVNQIGGYKCDCREGYQLEPSTKACKAIGTVAYLLFTNRHEVRRMTLDKSEYTRVVPRLKNAVTLDLNIASNCVFWSDISEKTIYSATMDAAANATQHHVVIGNGIGAPEGIAVDWVHGNLYWTDGMHSTISVATVDGSRRKTLIRQDLSRPRGIVVDPVHNFLYWTDWGTPAKIEKAGLNGGDRIALVTDNIIWPNGITLDLLNQRLYWVDSKLHTLSSVDVNGGGRRTVLVDKQRLAHPLGVTVFEDRVFWTDVSNNAIFSVNRLTGSDVRAVAEHLSSPDDIVMYHNLRQPAGRDWCGTANGGCEFLCLAAPQVGPHPPKYTCACPDDMALARDMRRCVPASPTPAAPVPPQPLVTREALTPIPHRPVQTTARTPAPLTARPPTRPVATHRAPTRPVATHRAPTSPAATHRAPTRPALIFSTATARADRGTPKPVVPHTAGPAPQGEEPVNPLPDSHQKLDEIGPETAPSSHTAIYIALPLAVVMVAAFVCFLLWRNFRLKNTNTIHFDNPVYQKTTEDQLHIYRSQSPDGYSYPPKQIVSLDEEADNPAFSEN</sequence>
<dbReference type="InterPro" id="IPR051221">
    <property type="entry name" value="LDLR-related"/>
</dbReference>
<dbReference type="PROSITE" id="PS01187">
    <property type="entry name" value="EGF_CA"/>
    <property type="match status" value="1"/>
</dbReference>
<dbReference type="InterPro" id="IPR000742">
    <property type="entry name" value="EGF"/>
</dbReference>
<reference evidence="23" key="1">
    <citation type="submission" date="2025-08" db="UniProtKB">
        <authorList>
            <consortium name="Ensembl"/>
        </authorList>
    </citation>
    <scope>IDENTIFICATION</scope>
</reference>
<dbReference type="Gene3D" id="2.120.10.30">
    <property type="entry name" value="TolB, C-terminal domain"/>
    <property type="match status" value="1"/>
</dbReference>
<dbReference type="Proteomes" id="UP000694546">
    <property type="component" value="Chromosome 2"/>
</dbReference>
<evidence type="ECO:0000256" key="21">
    <source>
        <dbReference type="SAM" id="SignalP"/>
    </source>
</evidence>
<feature type="repeat" description="LDL-receptor class B" evidence="18">
    <location>
        <begin position="486"/>
        <end position="528"/>
    </location>
</feature>
<feature type="disulfide bond" evidence="17">
    <location>
        <begin position="216"/>
        <end position="231"/>
    </location>
</feature>
<evidence type="ECO:0000256" key="1">
    <source>
        <dbReference type="ARBA" id="ARBA00004251"/>
    </source>
</evidence>
<feature type="repeat" description="LDL-receptor class B" evidence="18">
    <location>
        <begin position="439"/>
        <end position="485"/>
    </location>
</feature>
<dbReference type="SMART" id="SM00135">
    <property type="entry name" value="LY"/>
    <property type="match status" value="5"/>
</dbReference>
<dbReference type="SMART" id="SM00179">
    <property type="entry name" value="EGF_CA"/>
    <property type="match status" value="2"/>
</dbReference>
<dbReference type="PROSITE" id="PS51120">
    <property type="entry name" value="LDLRB"/>
    <property type="match status" value="4"/>
</dbReference>
<dbReference type="GO" id="GO:0016324">
    <property type="term" value="C:apical plasma membrane"/>
    <property type="evidence" value="ECO:0007669"/>
    <property type="project" value="TreeGrafter"/>
</dbReference>
<dbReference type="Pfam" id="PF00057">
    <property type="entry name" value="Ldl_recept_a"/>
    <property type="match status" value="7"/>
</dbReference>
<feature type="repeat" description="LDL-receptor class B" evidence="18">
    <location>
        <begin position="573"/>
        <end position="617"/>
    </location>
</feature>
<dbReference type="PROSITE" id="PS01186">
    <property type="entry name" value="EGF_2"/>
    <property type="match status" value="1"/>
</dbReference>
<dbReference type="InterPro" id="IPR001881">
    <property type="entry name" value="EGF-like_Ca-bd_dom"/>
</dbReference>
<feature type="disulfide bond" evidence="17">
    <location>
        <begin position="151"/>
        <end position="163"/>
    </location>
</feature>
<evidence type="ECO:0000256" key="12">
    <source>
        <dbReference type="ARBA" id="ARBA00023136"/>
    </source>
</evidence>
<dbReference type="GO" id="GO:0005041">
    <property type="term" value="F:low-density lipoprotein particle receptor activity"/>
    <property type="evidence" value="ECO:0007669"/>
    <property type="project" value="Ensembl"/>
</dbReference>
<dbReference type="PANTHER" id="PTHR22722:SF15">
    <property type="entry name" value="LOW-DENSITY LIPOPROTEIN RECEPTOR-RELATED"/>
    <property type="match status" value="1"/>
</dbReference>
<feature type="disulfide bond" evidence="17">
    <location>
        <begin position="284"/>
        <end position="302"/>
    </location>
</feature>
<feature type="repeat" description="LDL-receptor class B" evidence="18">
    <location>
        <begin position="529"/>
        <end position="572"/>
    </location>
</feature>
<dbReference type="Pfam" id="PF00058">
    <property type="entry name" value="Ldl_recept_b"/>
    <property type="match status" value="5"/>
</dbReference>